<dbReference type="STRING" id="51028.A0A0N4VH97"/>
<dbReference type="PANTHER" id="PTHR12864">
    <property type="entry name" value="RAN BINDING PROTEIN 9-RELATED"/>
    <property type="match status" value="1"/>
</dbReference>
<dbReference type="WBParaSite" id="EVEC_0001019801-mRNA-1">
    <property type="protein sequence ID" value="EVEC_0001019801-mRNA-1"/>
    <property type="gene ID" value="EVEC_0001019801"/>
</dbReference>
<dbReference type="PROSITE" id="PS50896">
    <property type="entry name" value="LISH"/>
    <property type="match status" value="1"/>
</dbReference>
<evidence type="ECO:0000313" key="5">
    <source>
        <dbReference type="WBParaSite" id="EVEC_0001019801-mRNA-1"/>
    </source>
</evidence>
<reference evidence="5" key="1">
    <citation type="submission" date="2017-02" db="UniProtKB">
        <authorList>
            <consortium name="WormBaseParasite"/>
        </authorList>
    </citation>
    <scope>IDENTIFICATION</scope>
</reference>
<evidence type="ECO:0000256" key="1">
    <source>
        <dbReference type="SAM" id="MobiDB-lite"/>
    </source>
</evidence>
<name>A0A0N4VH97_ENTVE</name>
<sequence length="249" mass="27985">MDVSPGASVSGICEIGSNETPVVSQTDNQPEEEGEEECGWFQRYQEFAVHELPAFEMKNLVVDYLISEGYREAAELLCADAGISFPKDAAENLDARMAIRDAIVEGKIDEAIKKINALVPDLLDDNSLLHLQLLQQHLIELIKQRKLEESLKFAEDFLVDKCEKHPEAQEKLEKTFSLLAFEKPEESPFSSLVEVSHRQMVATEVNSAVLKALHKPAVPRIEALFRMIVWAAQQLKQDTESAESNESFK</sequence>
<dbReference type="InterPro" id="IPR024964">
    <property type="entry name" value="CTLH/CRA"/>
</dbReference>
<feature type="domain" description="CTLH" evidence="2">
    <location>
        <begin position="92"/>
        <end position="149"/>
    </location>
</feature>
<protein>
    <submittedName>
        <fullName evidence="5">CTLH domain-containing protein</fullName>
    </submittedName>
</protein>
<dbReference type="InterPro" id="IPR013144">
    <property type="entry name" value="CRA_dom"/>
</dbReference>
<feature type="region of interest" description="Disordered" evidence="1">
    <location>
        <begin position="1"/>
        <end position="33"/>
    </location>
</feature>
<dbReference type="OrthoDB" id="2415936at2759"/>
<evidence type="ECO:0000313" key="3">
    <source>
        <dbReference type="EMBL" id="VDD94792.1"/>
    </source>
</evidence>
<keyword evidence="4" id="KW-1185">Reference proteome</keyword>
<dbReference type="SMART" id="SM00668">
    <property type="entry name" value="CTLH"/>
    <property type="match status" value="1"/>
</dbReference>
<dbReference type="PROSITE" id="PS50897">
    <property type="entry name" value="CTLH"/>
    <property type="match status" value="1"/>
</dbReference>
<gene>
    <name evidence="3" type="ORF">EVEC_LOCUS9543</name>
</gene>
<reference evidence="3 4" key="2">
    <citation type="submission" date="2018-10" db="EMBL/GenBank/DDBJ databases">
        <authorList>
            <consortium name="Pathogen Informatics"/>
        </authorList>
    </citation>
    <scope>NUCLEOTIDE SEQUENCE [LARGE SCALE GENOMIC DNA]</scope>
</reference>
<organism evidence="5">
    <name type="scientific">Enterobius vermicularis</name>
    <name type="common">Human pinworm</name>
    <dbReference type="NCBI Taxonomy" id="51028"/>
    <lineage>
        <taxon>Eukaryota</taxon>
        <taxon>Metazoa</taxon>
        <taxon>Ecdysozoa</taxon>
        <taxon>Nematoda</taxon>
        <taxon>Chromadorea</taxon>
        <taxon>Rhabditida</taxon>
        <taxon>Spirurina</taxon>
        <taxon>Oxyuridomorpha</taxon>
        <taxon>Oxyuroidea</taxon>
        <taxon>Oxyuridae</taxon>
        <taxon>Enterobius</taxon>
    </lineage>
</organism>
<dbReference type="Proteomes" id="UP000274131">
    <property type="component" value="Unassembled WGS sequence"/>
</dbReference>
<proteinExistence type="predicted"/>
<feature type="compositionally biased region" description="Polar residues" evidence="1">
    <location>
        <begin position="17"/>
        <end position="28"/>
    </location>
</feature>
<dbReference type="SMART" id="SM00757">
    <property type="entry name" value="CRA"/>
    <property type="match status" value="1"/>
</dbReference>
<dbReference type="InterPro" id="IPR050618">
    <property type="entry name" value="Ubq-SigPath_Reg"/>
</dbReference>
<evidence type="ECO:0000313" key="4">
    <source>
        <dbReference type="Proteomes" id="UP000274131"/>
    </source>
</evidence>
<dbReference type="Pfam" id="PF10607">
    <property type="entry name" value="CTLH"/>
    <property type="match status" value="1"/>
</dbReference>
<accession>A0A0N4VH97</accession>
<dbReference type="EMBL" id="UXUI01010130">
    <property type="protein sequence ID" value="VDD94792.1"/>
    <property type="molecule type" value="Genomic_DNA"/>
</dbReference>
<dbReference type="InterPro" id="IPR006595">
    <property type="entry name" value="CTLH_C"/>
</dbReference>
<dbReference type="InterPro" id="IPR006594">
    <property type="entry name" value="LisH"/>
</dbReference>
<dbReference type="AlphaFoldDB" id="A0A0N4VH97"/>
<evidence type="ECO:0000259" key="2">
    <source>
        <dbReference type="PROSITE" id="PS50897"/>
    </source>
</evidence>